<keyword evidence="2" id="KW-1185">Reference proteome</keyword>
<sequence>MDAQSLAVEMAPIIMWHKGQRPALYKQFWSRPSKLDSKTNVDFASNYNTWDMLAEEGENTDRSSSIPLDDELPVDLGAIEAIQCLIQHHNAIFTDANETVWR</sequence>
<accession>A0AAD2E4Y7</accession>
<protein>
    <submittedName>
        <fullName evidence="1">Uncharacterized protein</fullName>
    </submittedName>
</protein>
<organism evidence="1 2">
    <name type="scientific">Fraxinus pennsylvanica</name>
    <dbReference type="NCBI Taxonomy" id="56036"/>
    <lineage>
        <taxon>Eukaryota</taxon>
        <taxon>Viridiplantae</taxon>
        <taxon>Streptophyta</taxon>
        <taxon>Embryophyta</taxon>
        <taxon>Tracheophyta</taxon>
        <taxon>Spermatophyta</taxon>
        <taxon>Magnoliopsida</taxon>
        <taxon>eudicotyledons</taxon>
        <taxon>Gunneridae</taxon>
        <taxon>Pentapetalae</taxon>
        <taxon>asterids</taxon>
        <taxon>lamiids</taxon>
        <taxon>Lamiales</taxon>
        <taxon>Oleaceae</taxon>
        <taxon>Oleeae</taxon>
        <taxon>Fraxinus</taxon>
    </lineage>
</organism>
<proteinExistence type="predicted"/>
<reference evidence="1" key="1">
    <citation type="submission" date="2023-05" db="EMBL/GenBank/DDBJ databases">
        <authorList>
            <person name="Huff M."/>
        </authorList>
    </citation>
    <scope>NUCLEOTIDE SEQUENCE</scope>
</reference>
<name>A0AAD2E4Y7_9LAMI</name>
<gene>
    <name evidence="1" type="ORF">FPE_LOCUS22401</name>
</gene>
<dbReference type="PANTHER" id="PTHR47367:SF1">
    <property type="entry name" value="OS07G0486500 PROTEIN"/>
    <property type="match status" value="1"/>
</dbReference>
<dbReference type="AlphaFoldDB" id="A0AAD2E4Y7"/>
<evidence type="ECO:0000313" key="2">
    <source>
        <dbReference type="Proteomes" id="UP000834106"/>
    </source>
</evidence>
<evidence type="ECO:0000313" key="1">
    <source>
        <dbReference type="EMBL" id="CAI9774971.1"/>
    </source>
</evidence>
<dbReference type="EMBL" id="OU503048">
    <property type="protein sequence ID" value="CAI9774971.1"/>
    <property type="molecule type" value="Genomic_DNA"/>
</dbReference>
<dbReference type="PANTHER" id="PTHR47367">
    <property type="entry name" value="AUXIN-REGULATED PROTEIN-LIKE"/>
    <property type="match status" value="1"/>
</dbReference>
<dbReference type="Proteomes" id="UP000834106">
    <property type="component" value="Chromosome 13"/>
</dbReference>